<evidence type="ECO:0000313" key="2">
    <source>
        <dbReference type="Proteomes" id="UP000266340"/>
    </source>
</evidence>
<dbReference type="EMBL" id="QXJM01000029">
    <property type="protein sequence ID" value="RIE03964.1"/>
    <property type="molecule type" value="Genomic_DNA"/>
</dbReference>
<reference evidence="1 2" key="1">
    <citation type="submission" date="2018-09" db="EMBL/GenBank/DDBJ databases">
        <title>Cohnella cavernae sp. nov., isolated from a karst cave.</title>
        <authorList>
            <person name="Zhu H."/>
        </authorList>
    </citation>
    <scope>NUCLEOTIDE SEQUENCE [LARGE SCALE GENOMIC DNA]</scope>
    <source>
        <strain evidence="1 2">K2E09-144</strain>
    </source>
</reference>
<dbReference type="Proteomes" id="UP000266340">
    <property type="component" value="Unassembled WGS sequence"/>
</dbReference>
<dbReference type="RefSeq" id="WP_119148640.1">
    <property type="nucleotide sequence ID" value="NZ_JBHSOV010000006.1"/>
</dbReference>
<dbReference type="OrthoDB" id="2655795at2"/>
<comment type="caution">
    <text evidence="1">The sequence shown here is derived from an EMBL/GenBank/DDBJ whole genome shotgun (WGS) entry which is preliminary data.</text>
</comment>
<sequence>MKQTTSATDGSFLFQIEIMVSGETNGEALEKLLHVLNEGGFEDFRIKSGIRLGKKIDEALAASANNKNPVDLPAPAAASPSGLGLDIQQYIKTNKLLRLNINKGRGIRLSIPCRVIGFDADSQQITVYHVDEKQVYSFKLNEIDDFEV</sequence>
<organism evidence="1 2">
    <name type="scientific">Cohnella faecalis</name>
    <dbReference type="NCBI Taxonomy" id="2315694"/>
    <lineage>
        <taxon>Bacteria</taxon>
        <taxon>Bacillati</taxon>
        <taxon>Bacillota</taxon>
        <taxon>Bacilli</taxon>
        <taxon>Bacillales</taxon>
        <taxon>Paenibacillaceae</taxon>
        <taxon>Cohnella</taxon>
    </lineage>
</organism>
<evidence type="ECO:0000313" key="1">
    <source>
        <dbReference type="EMBL" id="RIE03964.1"/>
    </source>
</evidence>
<dbReference type="AlphaFoldDB" id="A0A398CY88"/>
<proteinExistence type="predicted"/>
<keyword evidence="2" id="KW-1185">Reference proteome</keyword>
<protein>
    <submittedName>
        <fullName evidence="1">Uncharacterized protein</fullName>
    </submittedName>
</protein>
<accession>A0A398CY88</accession>
<name>A0A398CY88_9BACL</name>
<gene>
    <name evidence="1" type="ORF">D3H35_08365</name>
</gene>